<evidence type="ECO:0000259" key="4">
    <source>
        <dbReference type="PROSITE" id="PS50043"/>
    </source>
</evidence>
<dbReference type="InterPro" id="IPR059106">
    <property type="entry name" value="WHD_MalT"/>
</dbReference>
<dbReference type="Gene3D" id="1.10.10.10">
    <property type="entry name" value="Winged helix-like DNA-binding domain superfamily/Winged helix DNA-binding domain"/>
    <property type="match status" value="1"/>
</dbReference>
<keyword evidence="2" id="KW-0238">DNA-binding</keyword>
<dbReference type="Gene3D" id="1.25.40.10">
    <property type="entry name" value="Tetratricopeptide repeat domain"/>
    <property type="match status" value="1"/>
</dbReference>
<name>A0ABU1UC47_9MICC</name>
<dbReference type="SUPFAM" id="SSF46894">
    <property type="entry name" value="C-terminal effector domain of the bipartite response regulators"/>
    <property type="match status" value="1"/>
</dbReference>
<dbReference type="PANTHER" id="PTHR44688:SF16">
    <property type="entry name" value="DNA-BINDING TRANSCRIPTIONAL ACTIVATOR DEVR_DOSR"/>
    <property type="match status" value="1"/>
</dbReference>
<keyword evidence="3" id="KW-0804">Transcription</keyword>
<evidence type="ECO:0000313" key="6">
    <source>
        <dbReference type="Proteomes" id="UP001252243"/>
    </source>
</evidence>
<dbReference type="InterPro" id="IPR036388">
    <property type="entry name" value="WH-like_DNA-bd_sf"/>
</dbReference>
<protein>
    <submittedName>
        <fullName evidence="5">LuxR family maltose regulon positive regulatory protein</fullName>
    </submittedName>
</protein>
<reference evidence="5 6" key="1">
    <citation type="submission" date="2023-07" db="EMBL/GenBank/DDBJ databases">
        <title>Sorghum-associated microbial communities from plants grown in Nebraska, USA.</title>
        <authorList>
            <person name="Schachtman D."/>
        </authorList>
    </citation>
    <scope>NUCLEOTIDE SEQUENCE [LARGE SCALE GENOMIC DNA]</scope>
    <source>
        <strain evidence="5 6">BE167</strain>
    </source>
</reference>
<dbReference type="Pfam" id="PF25873">
    <property type="entry name" value="WHD_MalT"/>
    <property type="match status" value="1"/>
</dbReference>
<gene>
    <name evidence="5" type="ORF">J2X01_002064</name>
</gene>
<keyword evidence="1" id="KW-0805">Transcription regulation</keyword>
<dbReference type="Pfam" id="PF00196">
    <property type="entry name" value="GerE"/>
    <property type="match status" value="1"/>
</dbReference>
<evidence type="ECO:0000256" key="1">
    <source>
        <dbReference type="ARBA" id="ARBA00023015"/>
    </source>
</evidence>
<dbReference type="EMBL" id="JAVDVQ010000007">
    <property type="protein sequence ID" value="MDR7082774.1"/>
    <property type="molecule type" value="Genomic_DNA"/>
</dbReference>
<dbReference type="InterPro" id="IPR016032">
    <property type="entry name" value="Sig_transdc_resp-reg_C-effctor"/>
</dbReference>
<accession>A0ABU1UC47</accession>
<dbReference type="SMART" id="SM00421">
    <property type="entry name" value="HTH_LUXR"/>
    <property type="match status" value="1"/>
</dbReference>
<evidence type="ECO:0000313" key="5">
    <source>
        <dbReference type="EMBL" id="MDR7082774.1"/>
    </source>
</evidence>
<dbReference type="PANTHER" id="PTHR44688">
    <property type="entry name" value="DNA-BINDING TRANSCRIPTIONAL ACTIVATOR DEVR_DOSR"/>
    <property type="match status" value="1"/>
</dbReference>
<dbReference type="InterPro" id="IPR011990">
    <property type="entry name" value="TPR-like_helical_dom_sf"/>
</dbReference>
<dbReference type="Proteomes" id="UP001252243">
    <property type="component" value="Unassembled WGS sequence"/>
</dbReference>
<dbReference type="PRINTS" id="PR00038">
    <property type="entry name" value="HTHLUXR"/>
</dbReference>
<evidence type="ECO:0000256" key="2">
    <source>
        <dbReference type="ARBA" id="ARBA00023125"/>
    </source>
</evidence>
<dbReference type="InterPro" id="IPR000792">
    <property type="entry name" value="Tscrpt_reg_LuxR_C"/>
</dbReference>
<dbReference type="PROSITE" id="PS50043">
    <property type="entry name" value="HTH_LUXR_2"/>
    <property type="match status" value="1"/>
</dbReference>
<organism evidence="5 6">
    <name type="scientific">Arthrobacter ginsengisoli</name>
    <dbReference type="NCBI Taxonomy" id="1356565"/>
    <lineage>
        <taxon>Bacteria</taxon>
        <taxon>Bacillati</taxon>
        <taxon>Actinomycetota</taxon>
        <taxon>Actinomycetes</taxon>
        <taxon>Micrococcales</taxon>
        <taxon>Micrococcaceae</taxon>
        <taxon>Arthrobacter</taxon>
    </lineage>
</organism>
<dbReference type="SUPFAM" id="SSF48452">
    <property type="entry name" value="TPR-like"/>
    <property type="match status" value="1"/>
</dbReference>
<keyword evidence="6" id="KW-1185">Reference proteome</keyword>
<sequence>MPGNNALVALDRNLAHDRASSYDLLLGALEQLTEPIGLVIDDVHLAGPGLSTGIVGVLAASAPPTLRLVLSGRGHPPIQLERLRYGEGLGEIGAAELAFTTAEVAQFACSLGQDAEFDAGSLWMLTAGWPVAVHASLSSLAPAGNLPGRITTIVPANLPLADYIAEEILDQLDTSLADFVLRATTSEWLGRRLAVELQGRPDGGMLLEACLRNGLFIEEHQYGGGESQYRWHSLFAAQCRRILERRDPLLAESLHGVAARYYQDADVSESVAHALQGRAPGLAVASLGKHWLEFLLQHGAQALEKMCRELPAPWGDDPEVLMIRSVCRGLDDDGAAASELTQLALARTSVLDEVRRGKLDQFRALFEPSPASGAVVLRGPAADFGSLANVAADGNSGSSSGLFLAAQAEFRLHRIADQATVLLQSATAAGAEKQLEAVEVCADAELALAFAAAGDLTTADEQATRALETADGLGWSSQDKMAAAWLARGIAFYWRDELKGARAHLAKAQRLGGRLFPLGPLSVVYRVLVDCATGDLSHLADSGAALETFHDRGLYGASWNAFHTIARAKISEARGDLDGALTIVQPLGAGGHAPLVDTLLAELLRRGGEADAAQLCAQALSGRHHNRYLDTSLSLTEALLAHGNGDEAMVHERIEHAVYLAEPQSVLLPFAERRDELAELLIRHAVWGTTHEAFIAARMARHAQSHPHLRTRSYWTLTDREREVLAYMRSVMTAAEIADALFISVNTVKTHERSIYRKLGAAGRRDALKTAAERGIV</sequence>
<evidence type="ECO:0000256" key="3">
    <source>
        <dbReference type="ARBA" id="ARBA00023163"/>
    </source>
</evidence>
<proteinExistence type="predicted"/>
<feature type="domain" description="HTH luxR-type" evidence="4">
    <location>
        <begin position="710"/>
        <end position="775"/>
    </location>
</feature>
<comment type="caution">
    <text evidence="5">The sequence shown here is derived from an EMBL/GenBank/DDBJ whole genome shotgun (WGS) entry which is preliminary data.</text>
</comment>
<dbReference type="CDD" id="cd06170">
    <property type="entry name" value="LuxR_C_like"/>
    <property type="match status" value="1"/>
</dbReference>